<comment type="subcellular location">
    <subcellularLocation>
        <location evidence="1">Membrane</location>
        <topology evidence="1">Multi-pass membrane protein</topology>
    </subcellularLocation>
</comment>
<keyword evidence="2" id="KW-0813">Transport</keyword>
<evidence type="ECO:0000256" key="10">
    <source>
        <dbReference type="SAM" id="MobiDB-lite"/>
    </source>
</evidence>
<gene>
    <name evidence="13" type="ORF">EA661_03695</name>
</gene>
<feature type="transmembrane region" description="Helical" evidence="11">
    <location>
        <begin position="172"/>
        <end position="191"/>
    </location>
</feature>
<evidence type="ECO:0000259" key="12">
    <source>
        <dbReference type="Pfam" id="PF00999"/>
    </source>
</evidence>
<evidence type="ECO:0000256" key="3">
    <source>
        <dbReference type="ARBA" id="ARBA00022449"/>
    </source>
</evidence>
<keyword evidence="3" id="KW-0050">Antiport</keyword>
<dbReference type="Proteomes" id="UP000291286">
    <property type="component" value="Unassembled WGS sequence"/>
</dbReference>
<dbReference type="InterPro" id="IPR006153">
    <property type="entry name" value="Cation/H_exchanger_TM"/>
</dbReference>
<feature type="transmembrane region" description="Helical" evidence="11">
    <location>
        <begin position="149"/>
        <end position="166"/>
    </location>
</feature>
<keyword evidence="5 11" id="KW-1133">Transmembrane helix</keyword>
<evidence type="ECO:0000256" key="5">
    <source>
        <dbReference type="ARBA" id="ARBA00022989"/>
    </source>
</evidence>
<evidence type="ECO:0000256" key="1">
    <source>
        <dbReference type="ARBA" id="ARBA00004141"/>
    </source>
</evidence>
<sequence>MSQELIYLLLIFGLLVIPRFLQQFKLPAPLTCLAFGVVAALIIGKPVEDGVVALMASLGISSLFLFAGLEVDPKALRKGWKQLVIHLVARSASLAVVAWLAWRYAGLSWQAAALLALALLTPSTGFIIDTLGRLGLDTKEQFWVTNKAIAGELLALAALFVVLQSASPPLEMLGSTLALLAMLVGLPLLFIALGRWVLPHSPGAEFSLLVMVGVIAAYVTHLIGVHDLVGAFVTGLVARLLRQRMPTLASHDNLHALRLFASFFVPFYFFYSGTKVPAGALSLGALGVGLALTAVVLPLRVGLLALQRKLTFGESFRTGLRIGTALAPTLIFTLVLAGVLRERFAIPDALFGGLLLYATLTTLLPSLVFRTPFDVDPVETAPERYAPAAGGAAATLLAPGASEFHQERVRAAAPPAQDSGPLPEDADRTDRTA</sequence>
<evidence type="ECO:0000256" key="4">
    <source>
        <dbReference type="ARBA" id="ARBA00022692"/>
    </source>
</evidence>
<keyword evidence="9" id="KW-0739">Sodium transport</keyword>
<feature type="transmembrane region" description="Helical" evidence="11">
    <location>
        <begin position="349"/>
        <end position="369"/>
    </location>
</feature>
<evidence type="ECO:0000256" key="8">
    <source>
        <dbReference type="ARBA" id="ARBA00023136"/>
    </source>
</evidence>
<dbReference type="PANTHER" id="PTHR43562:SF3">
    <property type="entry name" value="SODIUM ION_PROTON EXCHANGER (EUROFUNG)"/>
    <property type="match status" value="1"/>
</dbReference>
<feature type="domain" description="Cation/H+ exchanger transmembrane" evidence="12">
    <location>
        <begin position="14"/>
        <end position="368"/>
    </location>
</feature>
<feature type="region of interest" description="Disordered" evidence="10">
    <location>
        <begin position="405"/>
        <end position="433"/>
    </location>
</feature>
<keyword evidence="4 11" id="KW-0812">Transmembrane</keyword>
<evidence type="ECO:0000313" key="14">
    <source>
        <dbReference type="Proteomes" id="UP000291286"/>
    </source>
</evidence>
<keyword evidence="7" id="KW-0406">Ion transport</keyword>
<protein>
    <submittedName>
        <fullName evidence="13">Cation:proton antiporter</fullName>
    </submittedName>
</protein>
<evidence type="ECO:0000256" key="7">
    <source>
        <dbReference type="ARBA" id="ARBA00023065"/>
    </source>
</evidence>
<feature type="transmembrane region" description="Helical" evidence="11">
    <location>
        <begin position="50"/>
        <end position="71"/>
    </location>
</feature>
<dbReference type="Pfam" id="PF00999">
    <property type="entry name" value="Na_H_Exchanger"/>
    <property type="match status" value="1"/>
</dbReference>
<reference evidence="13 14" key="1">
    <citation type="submission" date="2019-02" db="EMBL/GenBank/DDBJ databases">
        <title>WGS of Pseudoxanthomonas species novum from clinical isolates.</title>
        <authorList>
            <person name="Bernier A.-M."/>
            <person name="Bernard K."/>
            <person name="Vachon A."/>
        </authorList>
    </citation>
    <scope>NUCLEOTIDE SEQUENCE [LARGE SCALE GENOMIC DNA]</scope>
    <source>
        <strain evidence="13 14">NML171202</strain>
    </source>
</reference>
<feature type="transmembrane region" description="Helical" evidence="11">
    <location>
        <begin position="225"/>
        <end position="241"/>
    </location>
</feature>
<dbReference type="InterPro" id="IPR038770">
    <property type="entry name" value="Na+/solute_symporter_sf"/>
</dbReference>
<feature type="transmembrane region" description="Helical" evidence="11">
    <location>
        <begin position="28"/>
        <end position="44"/>
    </location>
</feature>
<evidence type="ECO:0000256" key="9">
    <source>
        <dbReference type="ARBA" id="ARBA00023201"/>
    </source>
</evidence>
<dbReference type="PANTHER" id="PTHR43562">
    <property type="entry name" value="NAPA-TYPE SODIUM/HYDROGEN ANTIPORTER"/>
    <property type="match status" value="1"/>
</dbReference>
<evidence type="ECO:0000256" key="11">
    <source>
        <dbReference type="SAM" id="Phobius"/>
    </source>
</evidence>
<keyword evidence="8 11" id="KW-0472">Membrane</keyword>
<dbReference type="RefSeq" id="WP_130515812.1">
    <property type="nucleotide sequence ID" value="NZ_SHMA01000001.1"/>
</dbReference>
<accession>A0A4Q8LQ11</accession>
<evidence type="ECO:0000256" key="2">
    <source>
        <dbReference type="ARBA" id="ARBA00022448"/>
    </source>
</evidence>
<dbReference type="GO" id="GO:1902600">
    <property type="term" value="P:proton transmembrane transport"/>
    <property type="evidence" value="ECO:0007669"/>
    <property type="project" value="InterPro"/>
</dbReference>
<keyword evidence="6" id="KW-0915">Sodium</keyword>
<comment type="caution">
    <text evidence="13">The sequence shown here is derived from an EMBL/GenBank/DDBJ whole genome shotgun (WGS) entry which is preliminary data.</text>
</comment>
<organism evidence="13 14">
    <name type="scientific">Pseudoxanthomonas winnipegensis</name>
    <dbReference type="NCBI Taxonomy" id="2480810"/>
    <lineage>
        <taxon>Bacteria</taxon>
        <taxon>Pseudomonadati</taxon>
        <taxon>Pseudomonadota</taxon>
        <taxon>Gammaproteobacteria</taxon>
        <taxon>Lysobacterales</taxon>
        <taxon>Lysobacteraceae</taxon>
        <taxon>Pseudoxanthomonas</taxon>
    </lineage>
</organism>
<dbReference type="AlphaFoldDB" id="A0A4Q8LQ11"/>
<feature type="transmembrane region" description="Helical" evidence="11">
    <location>
        <begin position="253"/>
        <end position="271"/>
    </location>
</feature>
<proteinExistence type="predicted"/>
<feature type="transmembrane region" description="Helical" evidence="11">
    <location>
        <begin position="108"/>
        <end position="128"/>
    </location>
</feature>
<dbReference type="Gene3D" id="1.20.1530.20">
    <property type="match status" value="1"/>
</dbReference>
<feature type="transmembrane region" description="Helical" evidence="11">
    <location>
        <begin position="283"/>
        <end position="306"/>
    </location>
</feature>
<dbReference type="GO" id="GO:0006814">
    <property type="term" value="P:sodium ion transport"/>
    <property type="evidence" value="ECO:0007669"/>
    <property type="project" value="UniProtKB-KW"/>
</dbReference>
<feature type="transmembrane region" description="Helical" evidence="11">
    <location>
        <begin position="318"/>
        <end position="337"/>
    </location>
</feature>
<feature type="transmembrane region" description="Helical" evidence="11">
    <location>
        <begin position="83"/>
        <end position="102"/>
    </location>
</feature>
<evidence type="ECO:0000313" key="13">
    <source>
        <dbReference type="EMBL" id="TAA33369.1"/>
    </source>
</evidence>
<dbReference type="GO" id="GO:0015297">
    <property type="term" value="F:antiporter activity"/>
    <property type="evidence" value="ECO:0007669"/>
    <property type="project" value="UniProtKB-KW"/>
</dbReference>
<feature type="transmembrane region" description="Helical" evidence="11">
    <location>
        <begin position="6"/>
        <end position="21"/>
    </location>
</feature>
<evidence type="ECO:0000256" key="6">
    <source>
        <dbReference type="ARBA" id="ARBA00023053"/>
    </source>
</evidence>
<dbReference type="EMBL" id="SHMB01000001">
    <property type="protein sequence ID" value="TAA33369.1"/>
    <property type="molecule type" value="Genomic_DNA"/>
</dbReference>
<dbReference type="GO" id="GO:0016020">
    <property type="term" value="C:membrane"/>
    <property type="evidence" value="ECO:0007669"/>
    <property type="project" value="UniProtKB-SubCell"/>
</dbReference>
<name>A0A4Q8LQ11_9GAMM</name>